<evidence type="ECO:0000313" key="4">
    <source>
        <dbReference type="Proteomes" id="UP000035009"/>
    </source>
</evidence>
<sequence>MTVLLVAHGTRNPHGVALIGDLACAMCERLDVDVSVAFVDVLGPSPSEALARLNRETTVVPAFLGRGYHVRRDIPEHLSRPGLPPTRVTDSLGPSDEVLAALVDRLDEAGRRRGDTVVLAAAGSSDPMAVADVEEVADRLSSLVDAPVTVAFAAPSPRVAHIPSVAEAVSRTRGRVAVASHLLAPGLFQSRLVESGADVVARPLGLHPLIVDRACALAARPVTV</sequence>
<dbReference type="Proteomes" id="UP000035009">
    <property type="component" value="Unassembled WGS sequence"/>
</dbReference>
<dbReference type="GO" id="GO:0046872">
    <property type="term" value="F:metal ion binding"/>
    <property type="evidence" value="ECO:0007669"/>
    <property type="project" value="UniProtKB-KW"/>
</dbReference>
<name>M3UVY9_GORML</name>
<keyword evidence="2" id="KW-0456">Lyase</keyword>
<dbReference type="GO" id="GO:0016829">
    <property type="term" value="F:lyase activity"/>
    <property type="evidence" value="ECO:0007669"/>
    <property type="project" value="UniProtKB-KW"/>
</dbReference>
<dbReference type="InterPro" id="IPR002762">
    <property type="entry name" value="CbiX-like"/>
</dbReference>
<dbReference type="STRING" id="410332.SAMN04488550_1773"/>
<dbReference type="Pfam" id="PF01903">
    <property type="entry name" value="CbiX"/>
    <property type="match status" value="1"/>
</dbReference>
<dbReference type="SUPFAM" id="SSF53800">
    <property type="entry name" value="Chelatase"/>
    <property type="match status" value="1"/>
</dbReference>
<dbReference type="eggNOG" id="COG2138">
    <property type="taxonomic scope" value="Bacteria"/>
</dbReference>
<evidence type="ECO:0000256" key="2">
    <source>
        <dbReference type="ARBA" id="ARBA00023239"/>
    </source>
</evidence>
<evidence type="ECO:0000313" key="3">
    <source>
        <dbReference type="EMBL" id="GAC79742.1"/>
    </source>
</evidence>
<dbReference type="PANTHER" id="PTHR33542">
    <property type="entry name" value="SIROHYDROCHLORIN FERROCHELATASE, CHLOROPLASTIC"/>
    <property type="match status" value="1"/>
</dbReference>
<dbReference type="OrthoDB" id="7345302at2"/>
<reference evidence="3 4" key="1">
    <citation type="submission" date="2013-02" db="EMBL/GenBank/DDBJ databases">
        <title>Whole genome shotgun sequence of Gordonia malaquae NBRC 108250.</title>
        <authorList>
            <person name="Yoshida I."/>
            <person name="Hosoyama A."/>
            <person name="Tsuchikane K."/>
            <person name="Ando Y."/>
            <person name="Baba S."/>
            <person name="Ohji S."/>
            <person name="Hamada M."/>
            <person name="Tamura T."/>
            <person name="Yamazoe A."/>
            <person name="Yamazaki S."/>
            <person name="Fujita N."/>
        </authorList>
    </citation>
    <scope>NUCLEOTIDE SEQUENCE [LARGE SCALE GENOMIC DNA]</scope>
    <source>
        <strain evidence="3 4">NBRC 108250</strain>
    </source>
</reference>
<proteinExistence type="predicted"/>
<organism evidence="3 4">
    <name type="scientific">Gordonia malaquae NBRC 108250</name>
    <dbReference type="NCBI Taxonomy" id="1223542"/>
    <lineage>
        <taxon>Bacteria</taxon>
        <taxon>Bacillati</taxon>
        <taxon>Actinomycetota</taxon>
        <taxon>Actinomycetes</taxon>
        <taxon>Mycobacteriales</taxon>
        <taxon>Gordoniaceae</taxon>
        <taxon>Gordonia</taxon>
    </lineage>
</organism>
<dbReference type="CDD" id="cd03416">
    <property type="entry name" value="CbiX_SirB_N"/>
    <property type="match status" value="1"/>
</dbReference>
<dbReference type="PANTHER" id="PTHR33542:SF5">
    <property type="entry name" value="FERROCHELATASE CHE1"/>
    <property type="match status" value="1"/>
</dbReference>
<dbReference type="EMBL" id="BAOP01000012">
    <property type="protein sequence ID" value="GAC79742.1"/>
    <property type="molecule type" value="Genomic_DNA"/>
</dbReference>
<evidence type="ECO:0008006" key="5">
    <source>
        <dbReference type="Google" id="ProtNLM"/>
    </source>
</evidence>
<gene>
    <name evidence="3" type="ORF">GM1_012_00150</name>
</gene>
<dbReference type="InterPro" id="IPR050963">
    <property type="entry name" value="Sirohydro_Cobaltochel/CbiX"/>
</dbReference>
<keyword evidence="4" id="KW-1185">Reference proteome</keyword>
<dbReference type="AlphaFoldDB" id="M3UVY9"/>
<comment type="caution">
    <text evidence="3">The sequence shown here is derived from an EMBL/GenBank/DDBJ whole genome shotgun (WGS) entry which is preliminary data.</text>
</comment>
<accession>M3UVY9</accession>
<keyword evidence="1" id="KW-0479">Metal-binding</keyword>
<evidence type="ECO:0000256" key="1">
    <source>
        <dbReference type="ARBA" id="ARBA00022723"/>
    </source>
</evidence>
<dbReference type="Gene3D" id="3.40.50.1400">
    <property type="match status" value="2"/>
</dbReference>
<protein>
    <recommendedName>
        <fullName evidence="5">Ferrochelatase</fullName>
    </recommendedName>
</protein>